<dbReference type="InterPro" id="IPR036969">
    <property type="entry name" value="Citrate_synthase_sf"/>
</dbReference>
<evidence type="ECO:0000313" key="4">
    <source>
        <dbReference type="Proteomes" id="UP000530564"/>
    </source>
</evidence>
<reference evidence="3 4" key="1">
    <citation type="submission" date="2020-08" db="EMBL/GenBank/DDBJ databases">
        <title>Genomic Encyclopedia of Type Strains, Phase IV (KMG-IV): sequencing the most valuable type-strain genomes for metagenomic binning, comparative biology and taxonomic classification.</title>
        <authorList>
            <person name="Goeker M."/>
        </authorList>
    </citation>
    <scope>NUCLEOTIDE SEQUENCE [LARGE SCALE GENOMIC DNA]</scope>
    <source>
        <strain evidence="3 4">DSM 21793</strain>
    </source>
</reference>
<dbReference type="GO" id="GO:0006099">
    <property type="term" value="P:tricarboxylic acid cycle"/>
    <property type="evidence" value="ECO:0007669"/>
    <property type="project" value="TreeGrafter"/>
</dbReference>
<dbReference type="PRINTS" id="PR00143">
    <property type="entry name" value="CITRTSNTHASE"/>
</dbReference>
<name>A0A839ZW47_9CAUL</name>
<proteinExistence type="inferred from homology"/>
<comment type="caution">
    <text evidence="3">The sequence shown here is derived from an EMBL/GenBank/DDBJ whole genome shotgun (WGS) entry which is preliminary data.</text>
</comment>
<evidence type="ECO:0000313" key="3">
    <source>
        <dbReference type="EMBL" id="MBB3890735.1"/>
    </source>
</evidence>
<dbReference type="PANTHER" id="PTHR11739:SF4">
    <property type="entry name" value="CITRATE SYNTHASE, PEROXISOMAL"/>
    <property type="match status" value="1"/>
</dbReference>
<dbReference type="InterPro" id="IPR016142">
    <property type="entry name" value="Citrate_synth-like_lrg_a-sub"/>
</dbReference>
<evidence type="ECO:0000256" key="2">
    <source>
        <dbReference type="ARBA" id="ARBA00022679"/>
    </source>
</evidence>
<dbReference type="GO" id="GO:0036440">
    <property type="term" value="F:citrate synthase activity"/>
    <property type="evidence" value="ECO:0007669"/>
    <property type="project" value="UniProtKB-EC"/>
</dbReference>
<comment type="similarity">
    <text evidence="1">Belongs to the citrate synthase family.</text>
</comment>
<dbReference type="GO" id="GO:0005975">
    <property type="term" value="P:carbohydrate metabolic process"/>
    <property type="evidence" value="ECO:0007669"/>
    <property type="project" value="TreeGrafter"/>
</dbReference>
<keyword evidence="3" id="KW-0012">Acyltransferase</keyword>
<dbReference type="Gene3D" id="1.10.580.10">
    <property type="entry name" value="Citrate Synthase, domain 1"/>
    <property type="match status" value="1"/>
</dbReference>
<dbReference type="SUPFAM" id="SSF48256">
    <property type="entry name" value="Citrate synthase"/>
    <property type="match status" value="1"/>
</dbReference>
<keyword evidence="4" id="KW-1185">Reference proteome</keyword>
<dbReference type="EC" id="2.3.3.1" evidence="3"/>
<dbReference type="EMBL" id="JACIDK010000002">
    <property type="protein sequence ID" value="MBB3890735.1"/>
    <property type="molecule type" value="Genomic_DNA"/>
</dbReference>
<dbReference type="GO" id="GO:0005829">
    <property type="term" value="C:cytosol"/>
    <property type="evidence" value="ECO:0007669"/>
    <property type="project" value="TreeGrafter"/>
</dbReference>
<dbReference type="Pfam" id="PF00285">
    <property type="entry name" value="Citrate_synt"/>
    <property type="match status" value="1"/>
</dbReference>
<dbReference type="AlphaFoldDB" id="A0A839ZW47"/>
<dbReference type="InterPro" id="IPR002020">
    <property type="entry name" value="Citrate_synthase"/>
</dbReference>
<keyword evidence="2 3" id="KW-0808">Transferase</keyword>
<gene>
    <name evidence="3" type="ORF">GGQ61_001452</name>
</gene>
<dbReference type="CDD" id="cd06102">
    <property type="entry name" value="citrate_synt_like_2"/>
    <property type="match status" value="1"/>
</dbReference>
<dbReference type="RefSeq" id="WP_183771092.1">
    <property type="nucleotide sequence ID" value="NZ_JACIDK010000002.1"/>
</dbReference>
<protein>
    <submittedName>
        <fullName evidence="3">Citrate synthase</fullName>
        <ecNumber evidence="3">2.3.3.1</ecNumber>
    </submittedName>
</protein>
<dbReference type="Proteomes" id="UP000530564">
    <property type="component" value="Unassembled WGS sequence"/>
</dbReference>
<evidence type="ECO:0000256" key="1">
    <source>
        <dbReference type="ARBA" id="ARBA00010566"/>
    </source>
</evidence>
<organism evidence="3 4">
    <name type="scientific">Phenylobacterium haematophilum</name>
    <dbReference type="NCBI Taxonomy" id="98513"/>
    <lineage>
        <taxon>Bacteria</taxon>
        <taxon>Pseudomonadati</taxon>
        <taxon>Pseudomonadota</taxon>
        <taxon>Alphaproteobacteria</taxon>
        <taxon>Caulobacterales</taxon>
        <taxon>Caulobacteraceae</taxon>
        <taxon>Phenylobacterium</taxon>
    </lineage>
</organism>
<sequence length="391" mass="40503">MPASAPARPPEWIAADEARARLGVRSQTLYAYVSRGRVQVRPDPHDPRRSLYRVADIAALTDRKSRSRKVAEVAAGAISWGEPVLTSAITTVSGGRLFYRGRDAAELAHTETLESVARLLRGGHGAALKRTDRPPPPEGADMRSRAFLALAARAGEDPPARGRNPLALAVEAATLLDVLTDAVAGQQGGGAIAGRLALAWGQGPGGPGADLIRRALVLLADHELNASTFAARVAASTGASLAACALAGMAALSGPRHGGAAAAVQSLAREAGEIGPRGAVNARLVEDRHIPGFGHNLYPDGDPRAAALLERFEPDPEMLRLQATVSALTGLAPNVDFALVAMARALKLPADAPFALFAVARCAGWIAHAIEQGQGGGVIRPRARYVGVDAG</sequence>
<accession>A0A839ZW47</accession>
<dbReference type="PANTHER" id="PTHR11739">
    <property type="entry name" value="CITRATE SYNTHASE"/>
    <property type="match status" value="1"/>
</dbReference>